<comment type="caution">
    <text evidence="7">Lacks conserved residue(s) required for the propagation of feature annotation.</text>
</comment>
<comment type="similarity">
    <text evidence="2 7">Belongs to the XK family.</text>
</comment>
<dbReference type="GO" id="GO:0005886">
    <property type="term" value="C:plasma membrane"/>
    <property type="evidence" value="ECO:0007669"/>
    <property type="project" value="UniProtKB-SubCell"/>
</dbReference>
<feature type="transmembrane region" description="Helical" evidence="7">
    <location>
        <begin position="105"/>
        <end position="123"/>
    </location>
</feature>
<proteinExistence type="inferred from homology"/>
<evidence type="ECO:0000256" key="2">
    <source>
        <dbReference type="ARBA" id="ARBA00008789"/>
    </source>
</evidence>
<dbReference type="PANTHER" id="PTHR16024">
    <property type="entry name" value="XK-RELATED PROTEIN"/>
    <property type="match status" value="1"/>
</dbReference>
<sequence length="153" mass="18124">MEVDVKEEKLAMDLHIDEVDFPPNEYIFQKRDACFIIGGFGTYTLDWVFDILTAVNHWIHGHVIYFACTVLFVCFPSLTMTAVSLHWYLKDHNNSHVPRASTRRWIWRILLLIIQLGPLMRVTNQLNTGRRRRDNIGHEIFNKMLYTKLTFQN</sequence>
<keyword evidence="3" id="KW-1003">Cell membrane</keyword>
<evidence type="ECO:0000256" key="7">
    <source>
        <dbReference type="RuleBase" id="RU910716"/>
    </source>
</evidence>
<evidence type="ECO:0000313" key="8">
    <source>
        <dbReference type="EMBL" id="CAL4159499.1"/>
    </source>
</evidence>
<evidence type="ECO:0000256" key="4">
    <source>
        <dbReference type="ARBA" id="ARBA00022692"/>
    </source>
</evidence>
<dbReference type="Pfam" id="PF09815">
    <property type="entry name" value="XK-related"/>
    <property type="match status" value="1"/>
</dbReference>
<comment type="caution">
    <text evidence="8">The sequence shown here is derived from an EMBL/GenBank/DDBJ whole genome shotgun (WGS) entry which is preliminary data.</text>
</comment>
<evidence type="ECO:0000313" key="9">
    <source>
        <dbReference type="Proteomes" id="UP001497623"/>
    </source>
</evidence>
<dbReference type="PANTHER" id="PTHR16024:SF6">
    <property type="entry name" value="XK-RELATED PROTEIN"/>
    <property type="match status" value="1"/>
</dbReference>
<keyword evidence="4 7" id="KW-0812">Transmembrane</keyword>
<protein>
    <recommendedName>
        <fullName evidence="7">XK-related protein</fullName>
    </recommendedName>
</protein>
<reference evidence="8 9" key="1">
    <citation type="submission" date="2024-05" db="EMBL/GenBank/DDBJ databases">
        <authorList>
            <person name="Wallberg A."/>
        </authorList>
    </citation>
    <scope>NUCLEOTIDE SEQUENCE [LARGE SCALE GENOMIC DNA]</scope>
</reference>
<evidence type="ECO:0000256" key="3">
    <source>
        <dbReference type="ARBA" id="ARBA00022475"/>
    </source>
</evidence>
<feature type="transmembrane region" description="Helical" evidence="7">
    <location>
        <begin position="63"/>
        <end position="85"/>
    </location>
</feature>
<dbReference type="GO" id="GO:0070782">
    <property type="term" value="P:phosphatidylserine exposure on apoptotic cell surface"/>
    <property type="evidence" value="ECO:0007669"/>
    <property type="project" value="TreeGrafter"/>
</dbReference>
<comment type="subcellular location">
    <subcellularLocation>
        <location evidence="1">Cell membrane</location>
        <topology evidence="1">Multi-pass membrane protein</topology>
    </subcellularLocation>
    <subcellularLocation>
        <location evidence="7">Membrane</location>
        <topology evidence="7">Multi-pass membrane protein</topology>
    </subcellularLocation>
</comment>
<accession>A0AAV2S4M3</accession>
<evidence type="ECO:0000256" key="1">
    <source>
        <dbReference type="ARBA" id="ARBA00004651"/>
    </source>
</evidence>
<dbReference type="EMBL" id="CAXKWB010043565">
    <property type="protein sequence ID" value="CAL4159499.1"/>
    <property type="molecule type" value="Genomic_DNA"/>
</dbReference>
<keyword evidence="6 7" id="KW-0472">Membrane</keyword>
<dbReference type="GO" id="GO:0043652">
    <property type="term" value="P:engulfment of apoptotic cell"/>
    <property type="evidence" value="ECO:0007669"/>
    <property type="project" value="TreeGrafter"/>
</dbReference>
<dbReference type="InterPro" id="IPR050895">
    <property type="entry name" value="XK-related_scramblase"/>
</dbReference>
<dbReference type="AlphaFoldDB" id="A0AAV2S4M3"/>
<dbReference type="InterPro" id="IPR018629">
    <property type="entry name" value="XK-rel"/>
</dbReference>
<dbReference type="Proteomes" id="UP001497623">
    <property type="component" value="Unassembled WGS sequence"/>
</dbReference>
<feature type="non-terminal residue" evidence="8">
    <location>
        <position position="153"/>
    </location>
</feature>
<dbReference type="GO" id="GO:1902742">
    <property type="term" value="P:apoptotic process involved in development"/>
    <property type="evidence" value="ECO:0007669"/>
    <property type="project" value="TreeGrafter"/>
</dbReference>
<evidence type="ECO:0000256" key="6">
    <source>
        <dbReference type="ARBA" id="ARBA00023136"/>
    </source>
</evidence>
<keyword evidence="5 7" id="KW-1133">Transmembrane helix</keyword>
<name>A0AAV2S4M3_MEGNR</name>
<keyword evidence="9" id="KW-1185">Reference proteome</keyword>
<evidence type="ECO:0000256" key="5">
    <source>
        <dbReference type="ARBA" id="ARBA00022989"/>
    </source>
</evidence>
<organism evidence="8 9">
    <name type="scientific">Meganyctiphanes norvegica</name>
    <name type="common">Northern krill</name>
    <name type="synonym">Thysanopoda norvegica</name>
    <dbReference type="NCBI Taxonomy" id="48144"/>
    <lineage>
        <taxon>Eukaryota</taxon>
        <taxon>Metazoa</taxon>
        <taxon>Ecdysozoa</taxon>
        <taxon>Arthropoda</taxon>
        <taxon>Crustacea</taxon>
        <taxon>Multicrustacea</taxon>
        <taxon>Malacostraca</taxon>
        <taxon>Eumalacostraca</taxon>
        <taxon>Eucarida</taxon>
        <taxon>Euphausiacea</taxon>
        <taxon>Euphausiidae</taxon>
        <taxon>Meganyctiphanes</taxon>
    </lineage>
</organism>
<gene>
    <name evidence="8" type="ORF">MNOR_LOCUS32287</name>
</gene>